<evidence type="ECO:0000256" key="4">
    <source>
        <dbReference type="ARBA" id="ARBA00023136"/>
    </source>
</evidence>
<dbReference type="Pfam" id="PF02485">
    <property type="entry name" value="Branch"/>
    <property type="match status" value="1"/>
</dbReference>
<keyword evidence="4 6" id="KW-0472">Membrane</keyword>
<dbReference type="AlphaFoldDB" id="A0AA41RZB2"/>
<dbReference type="PANTHER" id="PTHR31042">
    <property type="entry name" value="CORE-2/I-BRANCHING BETA-1,6-N-ACETYLGLUCOSAMINYLTRANSFERASE FAMILY PROTEIN-RELATED"/>
    <property type="match status" value="1"/>
</dbReference>
<evidence type="ECO:0000256" key="2">
    <source>
        <dbReference type="ARBA" id="ARBA00022676"/>
    </source>
</evidence>
<comment type="caution">
    <text evidence="7">The sequence shown here is derived from an EMBL/GenBank/DDBJ whole genome shotgun (WGS) entry which is preliminary data.</text>
</comment>
<evidence type="ECO:0000256" key="5">
    <source>
        <dbReference type="ARBA" id="ARBA00023180"/>
    </source>
</evidence>
<keyword evidence="6" id="KW-0812">Transmembrane</keyword>
<dbReference type="Proteomes" id="UP001177140">
    <property type="component" value="Unassembled WGS sequence"/>
</dbReference>
<comment type="subcellular location">
    <subcellularLocation>
        <location evidence="1">Membrane</location>
        <topology evidence="1">Single-pass type II membrane protein</topology>
    </subcellularLocation>
</comment>
<keyword evidence="2" id="KW-0328">Glycosyltransferase</keyword>
<evidence type="ECO:0000256" key="6">
    <source>
        <dbReference type="SAM" id="Phobius"/>
    </source>
</evidence>
<protein>
    <submittedName>
        <fullName evidence="7">Uncharacterized protein</fullName>
    </submittedName>
</protein>
<dbReference type="InterPro" id="IPR003406">
    <property type="entry name" value="Glyco_trans_14"/>
</dbReference>
<name>A0AA41RZB2_PAPNU</name>
<accession>A0AA41RZB2</accession>
<evidence type="ECO:0000313" key="8">
    <source>
        <dbReference type="Proteomes" id="UP001177140"/>
    </source>
</evidence>
<proteinExistence type="predicted"/>
<evidence type="ECO:0000313" key="7">
    <source>
        <dbReference type="EMBL" id="MCL7029632.1"/>
    </source>
</evidence>
<keyword evidence="5" id="KW-0325">Glycoprotein</keyword>
<dbReference type="PANTHER" id="PTHR31042:SF3">
    <property type="entry name" value="OS08G0110400 PROTEIN"/>
    <property type="match status" value="1"/>
</dbReference>
<keyword evidence="3" id="KW-0808">Transferase</keyword>
<dbReference type="GO" id="GO:0016020">
    <property type="term" value="C:membrane"/>
    <property type="evidence" value="ECO:0007669"/>
    <property type="project" value="UniProtKB-SubCell"/>
</dbReference>
<dbReference type="GO" id="GO:0016757">
    <property type="term" value="F:glycosyltransferase activity"/>
    <property type="evidence" value="ECO:0007669"/>
    <property type="project" value="UniProtKB-KW"/>
</dbReference>
<keyword evidence="8" id="KW-1185">Reference proteome</keyword>
<organism evidence="7 8">
    <name type="scientific">Papaver nudicaule</name>
    <name type="common">Iceland poppy</name>
    <dbReference type="NCBI Taxonomy" id="74823"/>
    <lineage>
        <taxon>Eukaryota</taxon>
        <taxon>Viridiplantae</taxon>
        <taxon>Streptophyta</taxon>
        <taxon>Embryophyta</taxon>
        <taxon>Tracheophyta</taxon>
        <taxon>Spermatophyta</taxon>
        <taxon>Magnoliopsida</taxon>
        <taxon>Ranunculales</taxon>
        <taxon>Papaveraceae</taxon>
        <taxon>Papaveroideae</taxon>
        <taxon>Papaver</taxon>
    </lineage>
</organism>
<keyword evidence="6" id="KW-1133">Transmembrane helix</keyword>
<evidence type="ECO:0000256" key="1">
    <source>
        <dbReference type="ARBA" id="ARBA00004606"/>
    </source>
</evidence>
<gene>
    <name evidence="7" type="ORF">MKW94_006090</name>
</gene>
<dbReference type="InterPro" id="IPR044174">
    <property type="entry name" value="BC10-like"/>
</dbReference>
<reference evidence="7" key="1">
    <citation type="submission" date="2022-03" db="EMBL/GenBank/DDBJ databases">
        <title>A functionally conserved STORR gene fusion in Papaver species that diverged 16.8 million years ago.</title>
        <authorList>
            <person name="Catania T."/>
        </authorList>
    </citation>
    <scope>NUCLEOTIDE SEQUENCE</scope>
    <source>
        <strain evidence="7">S-191538</strain>
    </source>
</reference>
<feature type="transmembrane region" description="Helical" evidence="6">
    <location>
        <begin position="20"/>
        <end position="39"/>
    </location>
</feature>
<evidence type="ECO:0000256" key="3">
    <source>
        <dbReference type="ARBA" id="ARBA00022679"/>
    </source>
</evidence>
<sequence length="345" mass="39766">MERFPTRLSLLYPNVKNLVWSLLIFVSGMLFGLIATTSWQQLNLPYLFGLGANEEGRIADEKLSPSASMVLKKHDKVAFLFLTHGSLPLIPLWERFFHGHEDLFSVYVHTRPGYKLNVSKSSPFYDREIPSQDAQWGSITLLDAERRLLANALLDISNERFVLLSESCIPLHGFSTIYKYLTESTHSFIESYDDPGYSGRGRYSPGLIPYITLSDWRKGSQWFEMNRFLASEIASETIYYPQFKKYCRGKCYPDEHYMPTYITMFFPTLNSNRTLTWVDWSRGGPHPSTYGGADISEKFIQSIRKSWKKCPYNCGQTSICYLFARKFSPSALEPLLLLASKVMKY</sequence>
<dbReference type="EMBL" id="JAJJMA010092297">
    <property type="protein sequence ID" value="MCL7029632.1"/>
    <property type="molecule type" value="Genomic_DNA"/>
</dbReference>